<dbReference type="EMBL" id="JBCLPP010000006">
    <property type="protein sequence ID" value="MEY8244570.1"/>
    <property type="molecule type" value="Genomic_DNA"/>
</dbReference>
<dbReference type="InterPro" id="IPR028098">
    <property type="entry name" value="Glyco_trans_4-like_N"/>
</dbReference>
<accession>A0ABV4CVJ6</accession>
<feature type="domain" description="Glycosyltransferase subfamily 4-like N-terminal" evidence="2">
    <location>
        <begin position="21"/>
        <end position="187"/>
    </location>
</feature>
<evidence type="ECO:0000259" key="1">
    <source>
        <dbReference type="Pfam" id="PF00534"/>
    </source>
</evidence>
<sequence>MNRTDNKIYGLFNDSFPPVLDGVTLTVQNYVHWLSIMGYRTCVVTPWNPVTPSHEGFDLYRYFSLSIASRKPYRYGYPKVDPFIWHKMRTVPFALVHSHCPFSSGRLALYAARKQRVPLVATFHSKYRTDLEHSLPSWMVSRIMKRVMNFFNSADEVWIPQARVEDTVREYGYKGRLTVVENGIDLEMENFDAILDFKHGSRERLGVAPGEMMLLFVGQHIREKGVELIIQAMDRLRDLPVRMSFIGTGYAVDDMNRLIKRFGLEGRVTLHGVISDRELLKCYYAAADLFLFPSMYDNAPLVVREAAMMGTPSVILKGSTASEVIVDGVNGFLADQTPDSYADTVRRLYKAPESVTAAAKGASSSLTRSWREVMDEVVLRYKEIIERYGRS</sequence>
<dbReference type="InterPro" id="IPR001296">
    <property type="entry name" value="Glyco_trans_1"/>
</dbReference>
<feature type="domain" description="Glycosyl transferase family 1" evidence="1">
    <location>
        <begin position="202"/>
        <end position="360"/>
    </location>
</feature>
<name>A0ABV4CVJ6_9BACT</name>
<dbReference type="PANTHER" id="PTHR45947:SF3">
    <property type="entry name" value="SULFOQUINOVOSYL TRANSFERASE SQD2"/>
    <property type="match status" value="1"/>
</dbReference>
<protein>
    <submittedName>
        <fullName evidence="3">Glycosyltransferase</fullName>
        <ecNumber evidence="3">2.4.-.-</ecNumber>
    </submittedName>
</protein>
<reference evidence="3 4" key="1">
    <citation type="submission" date="2024-03" db="EMBL/GenBank/DDBJ databases">
        <title>Mouse gut bacterial collection (mGBC) of GemPharmatech.</title>
        <authorList>
            <person name="He Y."/>
            <person name="Dong L."/>
            <person name="Wu D."/>
            <person name="Gao X."/>
            <person name="Lin Z."/>
        </authorList>
    </citation>
    <scope>NUCLEOTIDE SEQUENCE [LARGE SCALE GENOMIC DNA]</scope>
    <source>
        <strain evidence="3 4">54-13</strain>
    </source>
</reference>
<dbReference type="Pfam" id="PF00534">
    <property type="entry name" value="Glycos_transf_1"/>
    <property type="match status" value="1"/>
</dbReference>
<dbReference type="InterPro" id="IPR050194">
    <property type="entry name" value="Glycosyltransferase_grp1"/>
</dbReference>
<dbReference type="EC" id="2.4.-.-" evidence="3"/>
<evidence type="ECO:0000259" key="2">
    <source>
        <dbReference type="Pfam" id="PF13439"/>
    </source>
</evidence>
<keyword evidence="3" id="KW-0328">Glycosyltransferase</keyword>
<dbReference type="Gene3D" id="3.40.50.2000">
    <property type="entry name" value="Glycogen Phosphorylase B"/>
    <property type="match status" value="2"/>
</dbReference>
<dbReference type="RefSeq" id="WP_235897999.1">
    <property type="nucleotide sequence ID" value="NZ_JBCLPP010000006.1"/>
</dbReference>
<dbReference type="Pfam" id="PF13439">
    <property type="entry name" value="Glyco_transf_4"/>
    <property type="match status" value="1"/>
</dbReference>
<comment type="caution">
    <text evidence="3">The sequence shown here is derived from an EMBL/GenBank/DDBJ whole genome shotgun (WGS) entry which is preliminary data.</text>
</comment>
<keyword evidence="4" id="KW-1185">Reference proteome</keyword>
<dbReference type="SUPFAM" id="SSF53756">
    <property type="entry name" value="UDP-Glycosyltransferase/glycogen phosphorylase"/>
    <property type="match status" value="1"/>
</dbReference>
<gene>
    <name evidence="3" type="ORF">AAK873_02925</name>
</gene>
<keyword evidence="3" id="KW-0808">Transferase</keyword>
<evidence type="ECO:0000313" key="4">
    <source>
        <dbReference type="Proteomes" id="UP001565200"/>
    </source>
</evidence>
<proteinExistence type="predicted"/>
<dbReference type="GO" id="GO:0016757">
    <property type="term" value="F:glycosyltransferase activity"/>
    <property type="evidence" value="ECO:0007669"/>
    <property type="project" value="UniProtKB-KW"/>
</dbReference>
<dbReference type="Proteomes" id="UP001565200">
    <property type="component" value="Unassembled WGS sequence"/>
</dbReference>
<dbReference type="PANTHER" id="PTHR45947">
    <property type="entry name" value="SULFOQUINOVOSYL TRANSFERASE SQD2"/>
    <property type="match status" value="1"/>
</dbReference>
<evidence type="ECO:0000313" key="3">
    <source>
        <dbReference type="EMBL" id="MEY8244570.1"/>
    </source>
</evidence>
<organism evidence="3 4">
    <name type="scientific">Heminiphilus faecis</name>
    <dbReference type="NCBI Taxonomy" id="2601703"/>
    <lineage>
        <taxon>Bacteria</taxon>
        <taxon>Pseudomonadati</taxon>
        <taxon>Bacteroidota</taxon>
        <taxon>Bacteroidia</taxon>
        <taxon>Bacteroidales</taxon>
        <taxon>Muribaculaceae</taxon>
        <taxon>Heminiphilus</taxon>
    </lineage>
</organism>